<keyword evidence="2" id="KW-1185">Reference proteome</keyword>
<protein>
    <submittedName>
        <fullName evidence="1">Uncharacterized protein</fullName>
    </submittedName>
</protein>
<comment type="caution">
    <text evidence="1">The sequence shown here is derived from an EMBL/GenBank/DDBJ whole genome shotgun (WGS) entry which is preliminary data.</text>
</comment>
<organism evidence="1 2">
    <name type="scientific">Boeremia exigua</name>
    <dbReference type="NCBI Taxonomy" id="749465"/>
    <lineage>
        <taxon>Eukaryota</taxon>
        <taxon>Fungi</taxon>
        <taxon>Dikarya</taxon>
        <taxon>Ascomycota</taxon>
        <taxon>Pezizomycotina</taxon>
        <taxon>Dothideomycetes</taxon>
        <taxon>Pleosporomycetidae</taxon>
        <taxon>Pleosporales</taxon>
        <taxon>Pleosporineae</taxon>
        <taxon>Didymellaceae</taxon>
        <taxon>Boeremia</taxon>
    </lineage>
</organism>
<dbReference type="EMBL" id="JAPHNI010000813">
    <property type="protein sequence ID" value="KAJ8108043.1"/>
    <property type="molecule type" value="Genomic_DNA"/>
</dbReference>
<gene>
    <name evidence="1" type="ORF">OPT61_g8448</name>
</gene>
<name>A0ACC2HZC0_9PLEO</name>
<evidence type="ECO:0000313" key="1">
    <source>
        <dbReference type="EMBL" id="KAJ8108043.1"/>
    </source>
</evidence>
<evidence type="ECO:0000313" key="2">
    <source>
        <dbReference type="Proteomes" id="UP001153331"/>
    </source>
</evidence>
<proteinExistence type="predicted"/>
<reference evidence="1" key="1">
    <citation type="submission" date="2022-11" db="EMBL/GenBank/DDBJ databases">
        <title>Genome Sequence of Boeremia exigua.</title>
        <authorList>
            <person name="Buettner E."/>
        </authorList>
    </citation>
    <scope>NUCLEOTIDE SEQUENCE</scope>
    <source>
        <strain evidence="1">CU02</strain>
    </source>
</reference>
<sequence>MVAAQFLVASLIAAASATSLVAREDAYFASLLKRQEPGTPAFACHESCGTAITLSRGSDPCNDDTFVSDYNECLKCAGPGNVNIWRYYGATLSTAGAKCGFPTEPEAGAASSAAPASTSAAAQSSAAPTSAPASSSAAAPSSSEAAATTEAATSEAPVSSAATPSTVHTSVVTPEVSSAATTSAAISSAPFYPTAIANGTLSSVSGVPSPSTNASASFTASAPIEISTNAAAGLRAVDAAGMVGAIFVGALFGM</sequence>
<dbReference type="Proteomes" id="UP001153331">
    <property type="component" value="Unassembled WGS sequence"/>
</dbReference>
<accession>A0ACC2HZC0</accession>